<evidence type="ECO:0000313" key="2">
    <source>
        <dbReference type="Proteomes" id="UP000662747"/>
    </source>
</evidence>
<organism evidence="1 2">
    <name type="scientific">Pyxidicoccus parkwayensis</name>
    <dbReference type="NCBI Taxonomy" id="2813578"/>
    <lineage>
        <taxon>Bacteria</taxon>
        <taxon>Pseudomonadati</taxon>
        <taxon>Myxococcota</taxon>
        <taxon>Myxococcia</taxon>
        <taxon>Myxococcales</taxon>
        <taxon>Cystobacterineae</taxon>
        <taxon>Myxococcaceae</taxon>
        <taxon>Pyxidicoccus</taxon>
    </lineage>
</organism>
<dbReference type="Proteomes" id="UP000662747">
    <property type="component" value="Chromosome"/>
</dbReference>
<dbReference type="EMBL" id="CP071090">
    <property type="protein sequence ID" value="QSQ20930.1"/>
    <property type="molecule type" value="Genomic_DNA"/>
</dbReference>
<protein>
    <recommendedName>
        <fullName evidence="3">Dickkopf N-terminal cysteine-rich domain-containing protein</fullName>
    </recommendedName>
</protein>
<evidence type="ECO:0008006" key="3">
    <source>
        <dbReference type="Google" id="ProtNLM"/>
    </source>
</evidence>
<proteinExistence type="predicted"/>
<dbReference type="RefSeq" id="WP_206722510.1">
    <property type="nucleotide sequence ID" value="NZ_CP071090.1"/>
</dbReference>
<gene>
    <name evidence="1" type="ORF">JY651_37780</name>
</gene>
<dbReference type="PROSITE" id="PS51257">
    <property type="entry name" value="PROKAR_LIPOPROTEIN"/>
    <property type="match status" value="1"/>
</dbReference>
<accession>A0ABX7NQ72</accession>
<name>A0ABX7NQ72_9BACT</name>
<reference evidence="1 2" key="1">
    <citation type="submission" date="2021-02" db="EMBL/GenBank/DDBJ databases">
        <title>De Novo genome assembly of isolated myxobacteria.</title>
        <authorList>
            <person name="Stevens D.C."/>
        </authorList>
    </citation>
    <scope>NUCLEOTIDE SEQUENCE [LARGE SCALE GENOMIC DNA]</scope>
    <source>
        <strain evidence="2">SCPEA02</strain>
    </source>
</reference>
<keyword evidence="2" id="KW-1185">Reference proteome</keyword>
<evidence type="ECO:0000313" key="1">
    <source>
        <dbReference type="EMBL" id="QSQ20930.1"/>
    </source>
</evidence>
<sequence>MRAWWGVLVAVGLAACGGSDEVDPRDLGTRVVEALCARDVWCGVYASAEACRQERQQLGEDVRLGLGTRHDAALASGQLRYDSAAAARCVAAIADSDCRLPALTPEAYSLGIEYDPACQVLHAEAPAEACRLHVECGEDAYCHYTGGDTCEGACEPRRGEGEVASLSEQCAPGLGLNLAALNTCRRPGEEGEACIRTGGDEIPRVCGTGLWCDVASGTCRRTGAQGESCAEDRTTPCGASYVCKEGHCSRRVKKGGSCLASDTSPTLFVNECQKDFFCDADPHARGTCQTRLGEGASCRHALECGPDLTCLNAGAEPGPGERGTCQRLSGLGEDCDPDLFFRTCARNLSCSTLSRKCTPAVLPGEHCGSEALCWFGVCIEGRCLPREAYVCL</sequence>